<organism evidence="2 3">
    <name type="scientific">Alienimonas chondri</name>
    <dbReference type="NCBI Taxonomy" id="2681879"/>
    <lineage>
        <taxon>Bacteria</taxon>
        <taxon>Pseudomonadati</taxon>
        <taxon>Planctomycetota</taxon>
        <taxon>Planctomycetia</taxon>
        <taxon>Planctomycetales</taxon>
        <taxon>Planctomycetaceae</taxon>
        <taxon>Alienimonas</taxon>
    </lineage>
</organism>
<protein>
    <submittedName>
        <fullName evidence="2">Uncharacterized protein</fullName>
    </submittedName>
</protein>
<comment type="caution">
    <text evidence="2">The sequence shown here is derived from an EMBL/GenBank/DDBJ whole genome shotgun (WGS) entry which is preliminary data.</text>
</comment>
<name>A0ABX1VIL7_9PLAN</name>
<reference evidence="2 3" key="1">
    <citation type="journal article" date="2020" name="Syst. Appl. Microbiol.">
        <title>Alienimonas chondri sp. nov., a novel planctomycete isolated from the biofilm of the red alga Chondrus crispus.</title>
        <authorList>
            <person name="Vitorino I."/>
            <person name="Albuquerque L."/>
            <person name="Wiegand S."/>
            <person name="Kallscheuer N."/>
            <person name="da Costa M.S."/>
            <person name="Lobo-da-Cunha A."/>
            <person name="Jogler C."/>
            <person name="Lage O.M."/>
        </authorList>
    </citation>
    <scope>NUCLEOTIDE SEQUENCE [LARGE SCALE GENOMIC DNA]</scope>
    <source>
        <strain evidence="2 3">LzC2</strain>
    </source>
</reference>
<proteinExistence type="predicted"/>
<dbReference type="EMBL" id="WTPX01000245">
    <property type="protein sequence ID" value="NNJ27972.1"/>
    <property type="molecule type" value="Genomic_DNA"/>
</dbReference>
<evidence type="ECO:0000256" key="1">
    <source>
        <dbReference type="SAM" id="MobiDB-lite"/>
    </source>
</evidence>
<dbReference type="Proteomes" id="UP000609651">
    <property type="component" value="Unassembled WGS sequence"/>
</dbReference>
<evidence type="ECO:0000313" key="3">
    <source>
        <dbReference type="Proteomes" id="UP000609651"/>
    </source>
</evidence>
<gene>
    <name evidence="2" type="ORF">LzC2_40830</name>
</gene>
<evidence type="ECO:0000313" key="2">
    <source>
        <dbReference type="EMBL" id="NNJ27972.1"/>
    </source>
</evidence>
<feature type="region of interest" description="Disordered" evidence="1">
    <location>
        <begin position="1"/>
        <end position="57"/>
    </location>
</feature>
<sequence>MTLPSDTVIRNGVPVRDLRTPEPPRTTGYPQFGDYHPPAPPGGQYGRGDYLPPTGTPFGDASGGLYAGGGFPSGAGLHGGGIGAGPIAELGSAGGMCDLGLCEGMSLFRRVEIEDPDHIHPHAIHQVVAVADPSRPAPPIGLAKLFHRPCKGCLHGCRECDPLCDDGGGLVFVDVCVPPCRPEEVKVTRHGYRVHLDYGKYEVTLTSRNGYVKVDYDD</sequence>
<accession>A0ABX1VIL7</accession>
<keyword evidence="3" id="KW-1185">Reference proteome</keyword>